<feature type="region of interest" description="Disordered" evidence="1">
    <location>
        <begin position="68"/>
        <end position="94"/>
    </location>
</feature>
<feature type="region of interest" description="Disordered" evidence="1">
    <location>
        <begin position="1"/>
        <end position="32"/>
    </location>
</feature>
<accession>A0A067NBY8</accession>
<evidence type="ECO:0000313" key="2">
    <source>
        <dbReference type="EMBL" id="KDQ24465.1"/>
    </source>
</evidence>
<evidence type="ECO:0000256" key="1">
    <source>
        <dbReference type="SAM" id="MobiDB-lite"/>
    </source>
</evidence>
<proteinExistence type="predicted"/>
<sequence>MTSRRSTRMASKKSTDAHPSSDPAQEPAQLAPIAFAEALPGLQRKIGHKRQQSSETEIAKELLETAETAQELATPGLPPLQSKTEHKRQQSSETEVAQQLLEVAAGIIEGVSANLVKDGVLNLDEVSNLETAAKETVEVIKSIAKFVKEHEGWDVQAVSFSRMRNKHLLRLGVSTLHTVTCKAFAGFLLEMEREASKEVQNAMAIWDPNPLGESIAVWEKHAGGRTEACSRLLVNQFIYSLIVFCHPLDRSSNVFPELTLAKAGNSPASFVNNDKRKAIFLTGSTDYGVITLQWDRPHLTEEAEEVTSLLSASTLSDVLNAQRHMKKKDSKLVIIEVKNPNEPLRAHIPQAVGEAMAGIEVVKKMKPTSNHSLPFALTNGRQWISGAINESADSMDYGCYLTKTLSAPSFSIEAQSKALFFWAILTLFFSKATSSGATLCSGLRGVASTKENLQR</sequence>
<dbReference type="VEuPathDB" id="FungiDB:PLEOSDRAFT_170478"/>
<dbReference type="Proteomes" id="UP000027073">
    <property type="component" value="Unassembled WGS sequence"/>
</dbReference>
<dbReference type="AlphaFoldDB" id="A0A067NBY8"/>
<dbReference type="InParanoid" id="A0A067NBY8"/>
<dbReference type="OrthoDB" id="3071638at2759"/>
<gene>
    <name evidence="2" type="ORF">PLEOSDRAFT_170478</name>
</gene>
<name>A0A067NBY8_PLEO1</name>
<dbReference type="EMBL" id="KL198011">
    <property type="protein sequence ID" value="KDQ24465.1"/>
    <property type="molecule type" value="Genomic_DNA"/>
</dbReference>
<evidence type="ECO:0000313" key="3">
    <source>
        <dbReference type="Proteomes" id="UP000027073"/>
    </source>
</evidence>
<protein>
    <submittedName>
        <fullName evidence="2">Uncharacterized protein</fullName>
    </submittedName>
</protein>
<organism evidence="2 3">
    <name type="scientific">Pleurotus ostreatus (strain PC15)</name>
    <name type="common">Oyster mushroom</name>
    <dbReference type="NCBI Taxonomy" id="1137138"/>
    <lineage>
        <taxon>Eukaryota</taxon>
        <taxon>Fungi</taxon>
        <taxon>Dikarya</taxon>
        <taxon>Basidiomycota</taxon>
        <taxon>Agaricomycotina</taxon>
        <taxon>Agaricomycetes</taxon>
        <taxon>Agaricomycetidae</taxon>
        <taxon>Agaricales</taxon>
        <taxon>Pleurotineae</taxon>
        <taxon>Pleurotaceae</taxon>
        <taxon>Pleurotus</taxon>
    </lineage>
</organism>
<reference evidence="3" key="1">
    <citation type="journal article" date="2014" name="Proc. Natl. Acad. Sci. U.S.A.">
        <title>Extensive sampling of basidiomycete genomes demonstrates inadequacy of the white-rot/brown-rot paradigm for wood decay fungi.</title>
        <authorList>
            <person name="Riley R."/>
            <person name="Salamov A.A."/>
            <person name="Brown D.W."/>
            <person name="Nagy L.G."/>
            <person name="Floudas D."/>
            <person name="Held B.W."/>
            <person name="Levasseur A."/>
            <person name="Lombard V."/>
            <person name="Morin E."/>
            <person name="Otillar R."/>
            <person name="Lindquist E.A."/>
            <person name="Sun H."/>
            <person name="LaButti K.M."/>
            <person name="Schmutz J."/>
            <person name="Jabbour D."/>
            <person name="Luo H."/>
            <person name="Baker S.E."/>
            <person name="Pisabarro A.G."/>
            <person name="Walton J.D."/>
            <person name="Blanchette R.A."/>
            <person name="Henrissat B."/>
            <person name="Martin F."/>
            <person name="Cullen D."/>
            <person name="Hibbett D.S."/>
            <person name="Grigoriev I.V."/>
        </authorList>
    </citation>
    <scope>NUCLEOTIDE SEQUENCE [LARGE SCALE GENOMIC DNA]</scope>
    <source>
        <strain evidence="3">PC15</strain>
    </source>
</reference>
<dbReference type="HOGENOM" id="CLU_601467_0_0_1"/>
<feature type="compositionally biased region" description="Basic residues" evidence="1">
    <location>
        <begin position="1"/>
        <end position="11"/>
    </location>
</feature>